<dbReference type="Proteomes" id="UP001212411">
    <property type="component" value="Chromosome 3"/>
</dbReference>
<proteinExistence type="predicted"/>
<dbReference type="RefSeq" id="XP_056039164.1">
    <property type="nucleotide sequence ID" value="XM_056183533.1"/>
</dbReference>
<protein>
    <submittedName>
        <fullName evidence="1">Nucleoside 2-deoxyribosyltransferase</fullName>
    </submittedName>
</protein>
<evidence type="ECO:0000313" key="1">
    <source>
        <dbReference type="EMBL" id="WBW74921.1"/>
    </source>
</evidence>
<sequence>MECFALLGSYKTQTELLGIAGTRYQRIVFFVNDSSEQQRFFENKKKRKETPIDCSICEKKVMTLPAVSQPKVYLAGDLVFRPDAYAIFEELKAICRQVGVVGMAPFDGQEEVEDMEPGIATSLAIATLDRNLMDVCDAGIFCLDPFRRAPDMDPGTAVELGYMSAQGKPLAGFTVDGRTYPDKVQAYRKNAWDDELVPRASKGGSGSLEDADGLIVHSEGMVQNVMVEGFIRMSGGIVSIHTSIHEAFRIAITALVQELAQRAKQA</sequence>
<dbReference type="GO" id="GO:0070694">
    <property type="term" value="F:5-hydroxymethyl-dUMP N-hydrolase activity"/>
    <property type="evidence" value="ECO:0007669"/>
    <property type="project" value="TreeGrafter"/>
</dbReference>
<gene>
    <name evidence="1" type="ORF">SOMG_04754</name>
</gene>
<keyword evidence="2" id="KW-1185">Reference proteome</keyword>
<dbReference type="GO" id="GO:0009159">
    <property type="term" value="P:deoxyribonucleoside monophosphate catabolic process"/>
    <property type="evidence" value="ECO:0007669"/>
    <property type="project" value="TreeGrafter"/>
</dbReference>
<reference evidence="1 2" key="1">
    <citation type="journal article" date="2023" name="G3 (Bethesda)">
        <title>A high-quality reference genome for the fission yeast Schizosaccharomyces osmophilus.</title>
        <authorList>
            <person name="Jia G.S."/>
            <person name="Zhang W.C."/>
            <person name="Liang Y."/>
            <person name="Liu X.H."/>
            <person name="Rhind N."/>
            <person name="Pidoux A."/>
            <person name="Brysch-Herzberg M."/>
            <person name="Du L.L."/>
        </authorList>
    </citation>
    <scope>NUCLEOTIDE SEQUENCE [LARGE SCALE GENOMIC DNA]</scope>
    <source>
        <strain evidence="1 2">CBS 15793</strain>
    </source>
</reference>
<dbReference type="InterPro" id="IPR051239">
    <property type="entry name" value="2'-dNMP_N-hydrolase"/>
</dbReference>
<organism evidence="1 2">
    <name type="scientific">Schizosaccharomyces osmophilus</name>
    <dbReference type="NCBI Taxonomy" id="2545709"/>
    <lineage>
        <taxon>Eukaryota</taxon>
        <taxon>Fungi</taxon>
        <taxon>Dikarya</taxon>
        <taxon>Ascomycota</taxon>
        <taxon>Taphrinomycotina</taxon>
        <taxon>Schizosaccharomycetes</taxon>
        <taxon>Schizosaccharomycetales</taxon>
        <taxon>Schizosaccharomycetaceae</taxon>
        <taxon>Schizosaccharomyces</taxon>
    </lineage>
</organism>
<dbReference type="AlphaFoldDB" id="A0AAE9WEI2"/>
<dbReference type="PANTHER" id="PTHR15364:SF0">
    <property type="entry name" value="2'-DEOXYNUCLEOSIDE 5'-PHOSPHATE N-HYDROLASE 1"/>
    <property type="match status" value="1"/>
</dbReference>
<dbReference type="EMBL" id="CP115613">
    <property type="protein sequence ID" value="WBW74921.1"/>
    <property type="molecule type" value="Genomic_DNA"/>
</dbReference>
<dbReference type="Pfam" id="PF05014">
    <property type="entry name" value="Nuc_deoxyrib_tr"/>
    <property type="match status" value="1"/>
</dbReference>
<dbReference type="GeneID" id="80878222"/>
<dbReference type="PANTHER" id="PTHR15364">
    <property type="entry name" value="2'-DEOXYNUCLEOSIDE 5'-PHOSPHATE N-HYDROLASE 1"/>
    <property type="match status" value="1"/>
</dbReference>
<dbReference type="Gene3D" id="3.40.50.450">
    <property type="match status" value="1"/>
</dbReference>
<dbReference type="KEGG" id="som:SOMG_04754"/>
<dbReference type="SUPFAM" id="SSF52309">
    <property type="entry name" value="N-(deoxy)ribosyltransferase-like"/>
    <property type="match status" value="1"/>
</dbReference>
<dbReference type="InterPro" id="IPR007710">
    <property type="entry name" value="Nucleoside_deoxyribTrfase"/>
</dbReference>
<accession>A0AAE9WEI2</accession>
<name>A0AAE9WEI2_9SCHI</name>
<evidence type="ECO:0000313" key="2">
    <source>
        <dbReference type="Proteomes" id="UP001212411"/>
    </source>
</evidence>